<accession>A0ACB7WYP0</accession>
<evidence type="ECO:0000313" key="1">
    <source>
        <dbReference type="EMBL" id="KAH7833405.1"/>
    </source>
</evidence>
<name>A0ACB7WYP0_9ERIC</name>
<sequence>MGNDRRRSISPATTSPTSFCKIILPSVMHCHRLRVPEEFSKKYGNELSNLVKFTVRSGQVCHVGVEKADKMLWFTDGWKESENHSIGCGFCVVFNYDGNSKFKVLFNLRFLVANSGQSVAFGFEDVELKVSIFRASEDARQINLPE</sequence>
<comment type="caution">
    <text evidence="1">The sequence shown here is derived from an EMBL/GenBank/DDBJ whole genome shotgun (WGS) entry which is preliminary data.</text>
</comment>
<proteinExistence type="predicted"/>
<dbReference type="Proteomes" id="UP000828048">
    <property type="component" value="Chromosome 2"/>
</dbReference>
<protein>
    <submittedName>
        <fullName evidence="1">Uncharacterized protein</fullName>
    </submittedName>
</protein>
<keyword evidence="2" id="KW-1185">Reference proteome</keyword>
<evidence type="ECO:0000313" key="2">
    <source>
        <dbReference type="Proteomes" id="UP000828048"/>
    </source>
</evidence>
<organism evidence="1 2">
    <name type="scientific">Vaccinium darrowii</name>
    <dbReference type="NCBI Taxonomy" id="229202"/>
    <lineage>
        <taxon>Eukaryota</taxon>
        <taxon>Viridiplantae</taxon>
        <taxon>Streptophyta</taxon>
        <taxon>Embryophyta</taxon>
        <taxon>Tracheophyta</taxon>
        <taxon>Spermatophyta</taxon>
        <taxon>Magnoliopsida</taxon>
        <taxon>eudicotyledons</taxon>
        <taxon>Gunneridae</taxon>
        <taxon>Pentapetalae</taxon>
        <taxon>asterids</taxon>
        <taxon>Ericales</taxon>
        <taxon>Ericaceae</taxon>
        <taxon>Vaccinioideae</taxon>
        <taxon>Vaccinieae</taxon>
        <taxon>Vaccinium</taxon>
    </lineage>
</organism>
<gene>
    <name evidence="1" type="ORF">Vadar_006026</name>
</gene>
<dbReference type="EMBL" id="CM037152">
    <property type="protein sequence ID" value="KAH7833405.1"/>
    <property type="molecule type" value="Genomic_DNA"/>
</dbReference>
<reference evidence="1 2" key="1">
    <citation type="journal article" date="2021" name="Hortic Res">
        <title>High-quality reference genome and annotation aids understanding of berry development for evergreen blueberry (Vaccinium darrowii).</title>
        <authorList>
            <person name="Yu J."/>
            <person name="Hulse-Kemp A.M."/>
            <person name="Babiker E."/>
            <person name="Staton M."/>
        </authorList>
    </citation>
    <scope>NUCLEOTIDE SEQUENCE [LARGE SCALE GENOMIC DNA]</scope>
    <source>
        <strain evidence="2">cv. NJ 8807/NJ 8810</strain>
        <tissue evidence="1">Young leaf</tissue>
    </source>
</reference>